<accession>A3ZT42</accession>
<keyword evidence="3" id="KW-0812">Transmembrane</keyword>
<feature type="transmembrane region" description="Helical" evidence="3">
    <location>
        <begin position="76"/>
        <end position="100"/>
    </location>
</feature>
<organism evidence="5 6">
    <name type="scientific">Blastopirellula marina DSM 3645</name>
    <dbReference type="NCBI Taxonomy" id="314230"/>
    <lineage>
        <taxon>Bacteria</taxon>
        <taxon>Pseudomonadati</taxon>
        <taxon>Planctomycetota</taxon>
        <taxon>Planctomycetia</taxon>
        <taxon>Pirellulales</taxon>
        <taxon>Pirellulaceae</taxon>
        <taxon>Blastopirellula</taxon>
    </lineage>
</organism>
<dbReference type="eggNOG" id="COG3712">
    <property type="taxonomic scope" value="Bacteria"/>
</dbReference>
<dbReference type="InterPro" id="IPR006558">
    <property type="entry name" value="LamG-like"/>
</dbReference>
<dbReference type="eggNOG" id="COG4625">
    <property type="taxonomic scope" value="Bacteria"/>
</dbReference>
<name>A3ZT42_9BACT</name>
<sequence length="539" mass="60009">MNSKSQKFESEARQAIDRLIDGSFSDEEFAALESRLLEDEGFRQAYVEQSDLEAELETRFKSLPVDWPRPATTPVYLKYSVLVLAATVLLILTLAALVFLRSEPLASQSKPRSLEFAEARLSGLRPVAIVTKIEGTIEPETTALKPGDHMKPGVMNVEQGAVQIEFLSGVVVRLNGPAELHLLSDSSATLIYGQASAVVPPGVKTFTLNGPMSAIAGDSSEFTYAIQSPNACNIDVYQGELMTSLLGESGDTLLNELVRANETAIFTGEKIQIAQGDFAQSDRTRVLPIDQASLSVSDAYAAAIIADRPLVYWRFEPEDQQGDMIRNQMSDRFAGRLQTSDPQALHLDRGSLHFNPSKQSRYLKLDEPIERLNAGDFTVEFWVRPQRMHWGTIFGLLPLQQAEPDRESHLCVIEYANQTNLVHRPATIRFLFRYPPTTYQGGMNVFSAETCIPGMWQHLVAVRDSDGIRLYLNGKLREVSDNLMLDDLQPYTAVLGQLDTVRVERQFDGQIDEVAIYQKALSAADVNRHYKVMSGNQAY</sequence>
<dbReference type="HOGENOM" id="CLU_482235_0_0_0"/>
<dbReference type="Gene3D" id="2.60.120.200">
    <property type="match status" value="1"/>
</dbReference>
<dbReference type="RefSeq" id="WP_002655902.1">
    <property type="nucleotide sequence ID" value="NZ_CH672377.1"/>
</dbReference>
<dbReference type="Proteomes" id="UP000004358">
    <property type="component" value="Unassembled WGS sequence"/>
</dbReference>
<dbReference type="AlphaFoldDB" id="A3ZT42"/>
<keyword evidence="1" id="KW-0732">Signal</keyword>
<dbReference type="EMBL" id="AANZ01000009">
    <property type="protein sequence ID" value="EAQ80470.1"/>
    <property type="molecule type" value="Genomic_DNA"/>
</dbReference>
<gene>
    <name evidence="5" type="ORF">DSM3645_11512</name>
</gene>
<dbReference type="GO" id="GO:0016989">
    <property type="term" value="F:sigma factor antagonist activity"/>
    <property type="evidence" value="ECO:0007669"/>
    <property type="project" value="TreeGrafter"/>
</dbReference>
<keyword evidence="3" id="KW-1133">Transmembrane helix</keyword>
<evidence type="ECO:0000313" key="6">
    <source>
        <dbReference type="Proteomes" id="UP000004358"/>
    </source>
</evidence>
<proteinExistence type="predicted"/>
<dbReference type="PANTHER" id="PTHR30273">
    <property type="entry name" value="PERIPLASMIC SIGNAL SENSOR AND SIGMA FACTOR ACTIVATOR FECR-RELATED"/>
    <property type="match status" value="1"/>
</dbReference>
<dbReference type="SUPFAM" id="SSF49899">
    <property type="entry name" value="Concanavalin A-like lectins/glucanases"/>
    <property type="match status" value="1"/>
</dbReference>
<dbReference type="SMART" id="SM00560">
    <property type="entry name" value="LamGL"/>
    <property type="match status" value="1"/>
</dbReference>
<reference evidence="5 6" key="1">
    <citation type="submission" date="2006-02" db="EMBL/GenBank/DDBJ databases">
        <authorList>
            <person name="Amann R."/>
            <person name="Ferriera S."/>
            <person name="Johnson J."/>
            <person name="Kravitz S."/>
            <person name="Halpern A."/>
            <person name="Remington K."/>
            <person name="Beeson K."/>
            <person name="Tran B."/>
            <person name="Rogers Y.-H."/>
            <person name="Friedman R."/>
            <person name="Venter J.C."/>
        </authorList>
    </citation>
    <scope>NUCLEOTIDE SEQUENCE [LARGE SCALE GENOMIC DNA]</scope>
    <source>
        <strain evidence="5 6">DSM 3645</strain>
    </source>
</reference>
<feature type="domain" description="LamG-like jellyroll fold" evidence="4">
    <location>
        <begin position="375"/>
        <end position="524"/>
    </location>
</feature>
<protein>
    <recommendedName>
        <fullName evidence="4">LamG-like jellyroll fold domain-containing protein</fullName>
    </recommendedName>
</protein>
<evidence type="ECO:0000256" key="3">
    <source>
        <dbReference type="SAM" id="Phobius"/>
    </source>
</evidence>
<dbReference type="STRING" id="314230.DSM3645_11512"/>
<keyword evidence="2" id="KW-1015">Disulfide bond</keyword>
<evidence type="ECO:0000313" key="5">
    <source>
        <dbReference type="EMBL" id="EAQ80470.1"/>
    </source>
</evidence>
<evidence type="ECO:0000259" key="4">
    <source>
        <dbReference type="SMART" id="SM00560"/>
    </source>
</evidence>
<dbReference type="OrthoDB" id="292867at2"/>
<dbReference type="InterPro" id="IPR013320">
    <property type="entry name" value="ConA-like_dom_sf"/>
</dbReference>
<keyword evidence="3" id="KW-0472">Membrane</keyword>
<evidence type="ECO:0000256" key="1">
    <source>
        <dbReference type="ARBA" id="ARBA00022729"/>
    </source>
</evidence>
<dbReference type="PANTHER" id="PTHR30273:SF2">
    <property type="entry name" value="PROTEIN FECR"/>
    <property type="match status" value="1"/>
</dbReference>
<dbReference type="Pfam" id="PF13385">
    <property type="entry name" value="Laminin_G_3"/>
    <property type="match status" value="1"/>
</dbReference>
<evidence type="ECO:0000256" key="2">
    <source>
        <dbReference type="ARBA" id="ARBA00023157"/>
    </source>
</evidence>
<comment type="caution">
    <text evidence="5">The sequence shown here is derived from an EMBL/GenBank/DDBJ whole genome shotgun (WGS) entry which is preliminary data.</text>
</comment>
<dbReference type="InterPro" id="IPR012373">
    <property type="entry name" value="Ferrdict_sens_TM"/>
</dbReference>